<organism evidence="1 2">
    <name type="scientific">Gramella jeungdoensis</name>
    <dbReference type="NCBI Taxonomy" id="708091"/>
    <lineage>
        <taxon>Bacteria</taxon>
        <taxon>Pseudomonadati</taxon>
        <taxon>Bacteroidota</taxon>
        <taxon>Flavobacteriia</taxon>
        <taxon>Flavobacteriales</taxon>
        <taxon>Flavobacteriaceae</taxon>
        <taxon>Christiangramia</taxon>
    </lineage>
</organism>
<dbReference type="EMBL" id="JAMSCK010000003">
    <property type="protein sequence ID" value="MCM8569691.1"/>
    <property type="molecule type" value="Genomic_DNA"/>
</dbReference>
<keyword evidence="2" id="KW-1185">Reference proteome</keyword>
<protein>
    <recommendedName>
        <fullName evidence="3">DNA-binding protein</fullName>
    </recommendedName>
</protein>
<comment type="caution">
    <text evidence="1">The sequence shown here is derived from an EMBL/GenBank/DDBJ whole genome shotgun (WGS) entry which is preliminary data.</text>
</comment>
<accession>A0ABT0Z1T1</accession>
<name>A0ABT0Z1T1_9FLAO</name>
<reference evidence="1" key="1">
    <citation type="submission" date="2022-06" db="EMBL/GenBank/DDBJ databases">
        <title>Gramella sediminis sp. nov., isolated from deep-sea sediment of the Indian Ocean.</title>
        <authorList>
            <person name="Yang L."/>
        </authorList>
    </citation>
    <scope>NUCLEOTIDE SEQUENCE</scope>
    <source>
        <strain evidence="1">HMD3159</strain>
    </source>
</reference>
<evidence type="ECO:0000313" key="1">
    <source>
        <dbReference type="EMBL" id="MCM8569691.1"/>
    </source>
</evidence>
<evidence type="ECO:0000313" key="2">
    <source>
        <dbReference type="Proteomes" id="UP001155077"/>
    </source>
</evidence>
<gene>
    <name evidence="1" type="ORF">NE848_09890</name>
</gene>
<evidence type="ECO:0008006" key="3">
    <source>
        <dbReference type="Google" id="ProtNLM"/>
    </source>
</evidence>
<sequence>MKERIKIGEHTIMLDKTKTYTLKEVARLLGITKINMNKYFILLREFGFITHNNNPWSVPLMTELFTYRASEGLRVTYEGIIAIDSCMQASFMYSYDFISEGRIMRKIEEEEDGLKDDLYHCW</sequence>
<dbReference type="RefSeq" id="WP_252112998.1">
    <property type="nucleotide sequence ID" value="NZ_JAMSCK010000003.1"/>
</dbReference>
<dbReference type="Proteomes" id="UP001155077">
    <property type="component" value="Unassembled WGS sequence"/>
</dbReference>
<proteinExistence type="predicted"/>